<accession>A0AAD6XUK7</accession>
<keyword evidence="3" id="KW-1185">Reference proteome</keyword>
<gene>
    <name evidence="2" type="ORF">B0H15DRAFT_928757</name>
</gene>
<dbReference type="InterPro" id="IPR018306">
    <property type="entry name" value="Phage_T5_Orf172_DNA-bd"/>
</dbReference>
<name>A0AAD6XUK7_9AGAR</name>
<dbReference type="Proteomes" id="UP001222325">
    <property type="component" value="Unassembled WGS sequence"/>
</dbReference>
<evidence type="ECO:0000313" key="3">
    <source>
        <dbReference type="Proteomes" id="UP001222325"/>
    </source>
</evidence>
<protein>
    <recommendedName>
        <fullName evidence="1">Bacteriophage T5 Orf172 DNA-binding domain-containing protein</fullName>
    </recommendedName>
</protein>
<dbReference type="Pfam" id="PF10544">
    <property type="entry name" value="T5orf172"/>
    <property type="match status" value="1"/>
</dbReference>
<evidence type="ECO:0000259" key="1">
    <source>
        <dbReference type="Pfam" id="PF10544"/>
    </source>
</evidence>
<sequence>MASTPPTFLDCTPRPLVLEVLKQLRTLAGRDPLDAAEAYLNLRPYLEPPAGNVYVFLQLNEAIVQWIPHAPLGLEIDTLDLKVGKANDVDARRAGHEAQCPGIQRVWAYHYQTNYPKLLERLVHLSLKDLQAQRPIRSCEKCSVRHREFYGEEASGGLEGVAEIIEYWLKRIGEVPRRQALYY</sequence>
<feature type="domain" description="Bacteriophage T5 Orf172 DNA-binding" evidence="1">
    <location>
        <begin position="79"/>
        <end position="166"/>
    </location>
</feature>
<proteinExistence type="predicted"/>
<evidence type="ECO:0000313" key="2">
    <source>
        <dbReference type="EMBL" id="KAJ7096745.1"/>
    </source>
</evidence>
<dbReference type="AlphaFoldDB" id="A0AAD6XUK7"/>
<dbReference type="EMBL" id="JARJCN010000011">
    <property type="protein sequence ID" value="KAJ7096745.1"/>
    <property type="molecule type" value="Genomic_DNA"/>
</dbReference>
<reference evidence="2" key="1">
    <citation type="submission" date="2023-03" db="EMBL/GenBank/DDBJ databases">
        <title>Massive genome expansion in bonnet fungi (Mycena s.s.) driven by repeated elements and novel gene families across ecological guilds.</title>
        <authorList>
            <consortium name="Lawrence Berkeley National Laboratory"/>
            <person name="Harder C.B."/>
            <person name="Miyauchi S."/>
            <person name="Viragh M."/>
            <person name="Kuo A."/>
            <person name="Thoen E."/>
            <person name="Andreopoulos B."/>
            <person name="Lu D."/>
            <person name="Skrede I."/>
            <person name="Drula E."/>
            <person name="Henrissat B."/>
            <person name="Morin E."/>
            <person name="Kohler A."/>
            <person name="Barry K."/>
            <person name="LaButti K."/>
            <person name="Morin E."/>
            <person name="Salamov A."/>
            <person name="Lipzen A."/>
            <person name="Mereny Z."/>
            <person name="Hegedus B."/>
            <person name="Baldrian P."/>
            <person name="Stursova M."/>
            <person name="Weitz H."/>
            <person name="Taylor A."/>
            <person name="Grigoriev I.V."/>
            <person name="Nagy L.G."/>
            <person name="Martin F."/>
            <person name="Kauserud H."/>
        </authorList>
    </citation>
    <scope>NUCLEOTIDE SEQUENCE</scope>
    <source>
        <strain evidence="2">CBHHK173m</strain>
    </source>
</reference>
<comment type="caution">
    <text evidence="2">The sequence shown here is derived from an EMBL/GenBank/DDBJ whole genome shotgun (WGS) entry which is preliminary data.</text>
</comment>
<organism evidence="2 3">
    <name type="scientific">Mycena belliarum</name>
    <dbReference type="NCBI Taxonomy" id="1033014"/>
    <lineage>
        <taxon>Eukaryota</taxon>
        <taxon>Fungi</taxon>
        <taxon>Dikarya</taxon>
        <taxon>Basidiomycota</taxon>
        <taxon>Agaricomycotina</taxon>
        <taxon>Agaricomycetes</taxon>
        <taxon>Agaricomycetidae</taxon>
        <taxon>Agaricales</taxon>
        <taxon>Marasmiineae</taxon>
        <taxon>Mycenaceae</taxon>
        <taxon>Mycena</taxon>
    </lineage>
</organism>